<organism evidence="1 2">
    <name type="scientific">Araneus ventricosus</name>
    <name type="common">Orbweaver spider</name>
    <name type="synonym">Epeira ventricosa</name>
    <dbReference type="NCBI Taxonomy" id="182803"/>
    <lineage>
        <taxon>Eukaryota</taxon>
        <taxon>Metazoa</taxon>
        <taxon>Ecdysozoa</taxon>
        <taxon>Arthropoda</taxon>
        <taxon>Chelicerata</taxon>
        <taxon>Arachnida</taxon>
        <taxon>Araneae</taxon>
        <taxon>Araneomorphae</taxon>
        <taxon>Entelegynae</taxon>
        <taxon>Araneoidea</taxon>
        <taxon>Araneidae</taxon>
        <taxon>Araneus</taxon>
    </lineage>
</organism>
<accession>A0A4Y2T983</accession>
<gene>
    <name evidence="1" type="ORF">AVEN_227823_1</name>
</gene>
<comment type="caution">
    <text evidence="1">The sequence shown here is derived from an EMBL/GenBank/DDBJ whole genome shotgun (WGS) entry which is preliminary data.</text>
</comment>
<protein>
    <submittedName>
        <fullName evidence="1">Uncharacterized protein</fullName>
    </submittedName>
</protein>
<dbReference type="Proteomes" id="UP000499080">
    <property type="component" value="Unassembled WGS sequence"/>
</dbReference>
<dbReference type="EMBL" id="BGPR01026985">
    <property type="protein sequence ID" value="GBN97132.1"/>
    <property type="molecule type" value="Genomic_DNA"/>
</dbReference>
<evidence type="ECO:0000313" key="2">
    <source>
        <dbReference type="Proteomes" id="UP000499080"/>
    </source>
</evidence>
<dbReference type="AlphaFoldDB" id="A0A4Y2T983"/>
<reference evidence="1 2" key="1">
    <citation type="journal article" date="2019" name="Sci. Rep.">
        <title>Orb-weaving spider Araneus ventricosus genome elucidates the spidroin gene catalogue.</title>
        <authorList>
            <person name="Kono N."/>
            <person name="Nakamura H."/>
            <person name="Ohtoshi R."/>
            <person name="Moran D.A.P."/>
            <person name="Shinohara A."/>
            <person name="Yoshida Y."/>
            <person name="Fujiwara M."/>
            <person name="Mori M."/>
            <person name="Tomita M."/>
            <person name="Arakawa K."/>
        </authorList>
    </citation>
    <scope>NUCLEOTIDE SEQUENCE [LARGE SCALE GENOMIC DNA]</scope>
</reference>
<evidence type="ECO:0000313" key="1">
    <source>
        <dbReference type="EMBL" id="GBN97132.1"/>
    </source>
</evidence>
<sequence>MSYMGAVGKFMGVSGLEEMWYEEFAKNAVVHLANGHTYARTLRAQSLSQAAIDHLTLEYCEEDGFLIGSDSIGRLIRLFNRF</sequence>
<proteinExistence type="predicted"/>
<name>A0A4Y2T983_ARAVE</name>
<keyword evidence="2" id="KW-1185">Reference proteome</keyword>